<proteinExistence type="predicted"/>
<gene>
    <name evidence="3" type="ORF">E3N88_02559</name>
    <name evidence="2" type="ORF">E3N88_43497</name>
</gene>
<name>A0A5N6Q4L3_9ASTR</name>
<dbReference type="OrthoDB" id="843671at2759"/>
<reference evidence="3 4" key="1">
    <citation type="submission" date="2019-05" db="EMBL/GenBank/DDBJ databases">
        <title>Mikania micrantha, genome provides insights into the molecular mechanism of rapid growth.</title>
        <authorList>
            <person name="Liu B."/>
        </authorList>
    </citation>
    <scope>NUCLEOTIDE SEQUENCE [LARGE SCALE GENOMIC DNA]</scope>
    <source>
        <strain evidence="3">NLD-2019</strain>
        <tissue evidence="3">Leaf</tissue>
    </source>
</reference>
<feature type="compositionally biased region" description="Polar residues" evidence="1">
    <location>
        <begin position="125"/>
        <end position="134"/>
    </location>
</feature>
<evidence type="ECO:0000313" key="4">
    <source>
        <dbReference type="Proteomes" id="UP000326396"/>
    </source>
</evidence>
<evidence type="ECO:0000256" key="1">
    <source>
        <dbReference type="SAM" id="MobiDB-lite"/>
    </source>
</evidence>
<dbReference type="AlphaFoldDB" id="A0A5N6Q4L3"/>
<evidence type="ECO:0000313" key="3">
    <source>
        <dbReference type="EMBL" id="KAD7479423.1"/>
    </source>
</evidence>
<protein>
    <submittedName>
        <fullName evidence="3">Uncharacterized protein</fullName>
    </submittedName>
</protein>
<dbReference type="EMBL" id="SZYD01000001">
    <property type="protein sequence ID" value="KAD7479423.1"/>
    <property type="molecule type" value="Genomic_DNA"/>
</dbReference>
<dbReference type="PANTHER" id="PTHR33052">
    <property type="entry name" value="DUF4228 DOMAIN PROTEIN-RELATED"/>
    <property type="match status" value="1"/>
</dbReference>
<dbReference type="EMBL" id="SZYD01001225">
    <property type="protein sequence ID" value="KAD0962271.1"/>
    <property type="molecule type" value="Genomic_DNA"/>
</dbReference>
<organism evidence="3 4">
    <name type="scientific">Mikania micrantha</name>
    <name type="common">bitter vine</name>
    <dbReference type="NCBI Taxonomy" id="192012"/>
    <lineage>
        <taxon>Eukaryota</taxon>
        <taxon>Viridiplantae</taxon>
        <taxon>Streptophyta</taxon>
        <taxon>Embryophyta</taxon>
        <taxon>Tracheophyta</taxon>
        <taxon>Spermatophyta</taxon>
        <taxon>Magnoliopsida</taxon>
        <taxon>eudicotyledons</taxon>
        <taxon>Gunneridae</taxon>
        <taxon>Pentapetalae</taxon>
        <taxon>asterids</taxon>
        <taxon>campanulids</taxon>
        <taxon>Asterales</taxon>
        <taxon>Asteraceae</taxon>
        <taxon>Asteroideae</taxon>
        <taxon>Heliantheae alliance</taxon>
        <taxon>Eupatorieae</taxon>
        <taxon>Mikania</taxon>
    </lineage>
</organism>
<sequence length="167" mass="17952">MGICSSCDSTAVATAKLILHDGSLQEFSYPVKVSYVLQKHPSTFICNSDEMEFDDVVSAIRDEDSLQPGQLYFALPLNRLRRPLLPEDMAALAVKASSALAKSAGEKCGCRRKSVGLTTPACSNGYSHSKSSGRVSDVVSFGSRNGRSDGGSGRRRDFRAMLSVIPE</sequence>
<comment type="caution">
    <text evidence="3">The sequence shown here is derived from an EMBL/GenBank/DDBJ whole genome shotgun (WGS) entry which is preliminary data.</text>
</comment>
<dbReference type="Proteomes" id="UP000326396">
    <property type="component" value="Linkage Group LG1"/>
</dbReference>
<evidence type="ECO:0000313" key="2">
    <source>
        <dbReference type="EMBL" id="KAD0962271.1"/>
    </source>
</evidence>
<accession>A0A5N6Q4L3</accession>
<keyword evidence="4" id="KW-1185">Reference proteome</keyword>
<dbReference type="InterPro" id="IPR025322">
    <property type="entry name" value="PADRE_dom"/>
</dbReference>
<dbReference type="Pfam" id="PF14009">
    <property type="entry name" value="PADRE"/>
    <property type="match status" value="1"/>
</dbReference>
<feature type="region of interest" description="Disordered" evidence="1">
    <location>
        <begin position="125"/>
        <end position="157"/>
    </location>
</feature>